<gene>
    <name evidence="4" type="primary">virB11</name>
    <name evidence="4" type="ORF">QLQ16_15180</name>
</gene>
<keyword evidence="5" id="KW-1185">Reference proteome</keyword>
<dbReference type="Gene3D" id="3.40.50.300">
    <property type="entry name" value="P-loop containing nucleotide triphosphate hydrolases"/>
    <property type="match status" value="1"/>
</dbReference>
<evidence type="ECO:0000313" key="4">
    <source>
        <dbReference type="EMBL" id="MDI9235179.1"/>
    </source>
</evidence>
<keyword evidence="2" id="KW-1003">Cell membrane</keyword>
<dbReference type="InterPro" id="IPR027417">
    <property type="entry name" value="P-loop_NTPase"/>
</dbReference>
<comment type="similarity">
    <text evidence="1 2">Belongs to the GSP E family.</text>
</comment>
<dbReference type="Proteomes" id="UP001431902">
    <property type="component" value="Unassembled WGS sequence"/>
</dbReference>
<dbReference type="InterPro" id="IPR050921">
    <property type="entry name" value="T4SS_GSP_E_ATPase"/>
</dbReference>
<proteinExistence type="inferred from homology"/>
<keyword evidence="2" id="KW-0997">Cell inner membrane</keyword>
<reference evidence="4" key="1">
    <citation type="submission" date="2023-05" db="EMBL/GenBank/DDBJ databases">
        <title>Limnohabitans sp. strain HM2-2 Genome sequencing and assembly.</title>
        <authorList>
            <person name="Jung Y."/>
        </authorList>
    </citation>
    <scope>NUCLEOTIDE SEQUENCE</scope>
    <source>
        <strain evidence="4">HM2-2</strain>
    </source>
</reference>
<comment type="caution">
    <text evidence="4">The sequence shown here is derived from an EMBL/GenBank/DDBJ whole genome shotgun (WGS) entry which is preliminary data.</text>
</comment>
<keyword evidence="2" id="KW-0472">Membrane</keyword>
<evidence type="ECO:0000256" key="2">
    <source>
        <dbReference type="RuleBase" id="RU366071"/>
    </source>
</evidence>
<evidence type="ECO:0000259" key="3">
    <source>
        <dbReference type="Pfam" id="PF00437"/>
    </source>
</evidence>
<dbReference type="SUPFAM" id="SSF52540">
    <property type="entry name" value="P-loop containing nucleoside triphosphate hydrolases"/>
    <property type="match status" value="1"/>
</dbReference>
<name>A0ABT6XAM5_9BURK</name>
<dbReference type="Pfam" id="PF00437">
    <property type="entry name" value="T2SSE"/>
    <property type="match status" value="1"/>
</dbReference>
<keyword evidence="2" id="KW-0547">Nucleotide-binding</keyword>
<dbReference type="NCBIfam" id="TIGR02788">
    <property type="entry name" value="VirB11"/>
    <property type="match status" value="1"/>
</dbReference>
<dbReference type="PANTHER" id="PTHR30486">
    <property type="entry name" value="TWITCHING MOTILITY PROTEIN PILT"/>
    <property type="match status" value="1"/>
</dbReference>
<dbReference type="RefSeq" id="WP_283225532.1">
    <property type="nucleotide sequence ID" value="NZ_JASGBH010000015.1"/>
</dbReference>
<feature type="domain" description="Bacterial type II secretion system protein E" evidence="3">
    <location>
        <begin position="145"/>
        <end position="286"/>
    </location>
</feature>
<dbReference type="Gene3D" id="3.30.450.90">
    <property type="match status" value="1"/>
</dbReference>
<sequence length="345" mass="38213">MEPIEEILANYPGATEFAMVRPSEAFIEQSGAWHRLELPQFTLKRCLELANVVAIYANQDISERAPLLSATLPAGQRIQIVIPPAVERGQISLCIRIPGSSVRSLESYVQDKVFDRYFWTQQPLTASIATHPWSKLDQRLAQLLTERDLMGFLIAAVRGKKNIAIVGDTGSGKTTLMKAVCQYIAEHERIITIEDVRELFLPKHPNASHLLYSKGSQGVAKVTPADLIGACMRLKPDRVLLAELRGSEAFDFLKLMTAGHSGSVTSFHAESCGLSPQRYVFMSKEHPDAAMFTDAALKQLVSMTIDIIVHITAERMEDVAGQVIGVDRYVTEVSFDPSMKFRALA</sequence>
<evidence type="ECO:0000256" key="1">
    <source>
        <dbReference type="ARBA" id="ARBA00006611"/>
    </source>
</evidence>
<protein>
    <recommendedName>
        <fullName evidence="2">Type IV secretion system protein</fullName>
    </recommendedName>
</protein>
<dbReference type="InterPro" id="IPR001482">
    <property type="entry name" value="T2SS/T4SS_dom"/>
</dbReference>
<comment type="subcellular location">
    <subcellularLocation>
        <location evidence="2">Cell inner membrane</location>
        <topology evidence="2">Peripheral membrane protein</topology>
        <orientation evidence="2">Cytoplasmic side</orientation>
    </subcellularLocation>
</comment>
<dbReference type="CDD" id="cd01130">
    <property type="entry name" value="VirB11-like_ATPase"/>
    <property type="match status" value="1"/>
</dbReference>
<dbReference type="PANTHER" id="PTHR30486:SF6">
    <property type="entry name" value="TYPE IV PILUS RETRACTATION ATPASE PILT"/>
    <property type="match status" value="1"/>
</dbReference>
<comment type="function">
    <text evidence="2">Part of the Type IV secretion system.</text>
</comment>
<dbReference type="InterPro" id="IPR014155">
    <property type="entry name" value="VirB11"/>
</dbReference>
<keyword evidence="2" id="KW-0067">ATP-binding</keyword>
<dbReference type="EMBL" id="JASGBH010000015">
    <property type="protein sequence ID" value="MDI9235179.1"/>
    <property type="molecule type" value="Genomic_DNA"/>
</dbReference>
<accession>A0ABT6XAM5</accession>
<organism evidence="4 5">
    <name type="scientific">Limnohabitans lacus</name>
    <dbReference type="NCBI Taxonomy" id="3045173"/>
    <lineage>
        <taxon>Bacteria</taxon>
        <taxon>Pseudomonadati</taxon>
        <taxon>Pseudomonadota</taxon>
        <taxon>Betaproteobacteria</taxon>
        <taxon>Burkholderiales</taxon>
        <taxon>Comamonadaceae</taxon>
        <taxon>Limnohabitans</taxon>
    </lineage>
</organism>
<evidence type="ECO:0000313" key="5">
    <source>
        <dbReference type="Proteomes" id="UP001431902"/>
    </source>
</evidence>